<evidence type="ECO:0000313" key="11">
    <source>
        <dbReference type="Proteomes" id="UP000244896"/>
    </source>
</evidence>
<feature type="modified residue" description="4-aspartylphosphate" evidence="6">
    <location>
        <position position="57"/>
    </location>
</feature>
<evidence type="ECO:0000256" key="3">
    <source>
        <dbReference type="ARBA" id="ARBA00023015"/>
    </source>
</evidence>
<dbReference type="PROSITE" id="PS50110">
    <property type="entry name" value="RESPONSE_REGULATORY"/>
    <property type="match status" value="1"/>
</dbReference>
<dbReference type="SUPFAM" id="SSF52172">
    <property type="entry name" value="CheY-like"/>
    <property type="match status" value="1"/>
</dbReference>
<dbReference type="InterPro" id="IPR016032">
    <property type="entry name" value="Sig_transdc_resp-reg_C-effctor"/>
</dbReference>
<dbReference type="Proteomes" id="UP000244896">
    <property type="component" value="Chromosome"/>
</dbReference>
<dbReference type="SMART" id="SM00862">
    <property type="entry name" value="Trans_reg_C"/>
    <property type="match status" value="1"/>
</dbReference>
<dbReference type="CDD" id="cd00156">
    <property type="entry name" value="REC"/>
    <property type="match status" value="1"/>
</dbReference>
<dbReference type="InterPro" id="IPR011006">
    <property type="entry name" value="CheY-like_superfamily"/>
</dbReference>
<keyword evidence="2" id="KW-0902">Two-component regulatory system</keyword>
<gene>
    <name evidence="10" type="ORF">CKA38_10525</name>
</gene>
<keyword evidence="3" id="KW-0805">Transcription regulation</keyword>
<dbReference type="GO" id="GO:0000976">
    <property type="term" value="F:transcription cis-regulatory region binding"/>
    <property type="evidence" value="ECO:0007669"/>
    <property type="project" value="TreeGrafter"/>
</dbReference>
<keyword evidence="1 6" id="KW-0597">Phosphoprotein</keyword>
<keyword evidence="11" id="KW-1185">Reference proteome</keyword>
<evidence type="ECO:0000259" key="8">
    <source>
        <dbReference type="PROSITE" id="PS50110"/>
    </source>
</evidence>
<dbReference type="Gene3D" id="1.10.10.10">
    <property type="entry name" value="Winged helix-like DNA-binding domain superfamily/Winged helix DNA-binding domain"/>
    <property type="match status" value="1"/>
</dbReference>
<dbReference type="InterPro" id="IPR001789">
    <property type="entry name" value="Sig_transdc_resp-reg_receiver"/>
</dbReference>
<dbReference type="AlphaFoldDB" id="A0A2U8E4Z3"/>
<evidence type="ECO:0000313" key="10">
    <source>
        <dbReference type="EMBL" id="AWI09624.1"/>
    </source>
</evidence>
<sequence length="230" mass="25488">MNNINNGAVLVAEDDLNLGLFWEEWLMRAGYTVTRTTNKADALAAFEPGRLALVVLDMRMPAARGRGVNNKAGLLAAREMRRLDPDVPVLFLTASNDEEIEADALELPGNGKTGFTRKPCGMKAFQLRAREMARNNQFSFGPRVVINASTHTAAIPGSGEPRRLSPQVLDLAVVFARNKNVRLSRAELVRQWGWDEASLDECIRKLRDAVNDAEHTIIKTIHGTGYIYQS</sequence>
<dbReference type="InterPro" id="IPR001867">
    <property type="entry name" value="OmpR/PhoB-type_DNA-bd"/>
</dbReference>
<dbReference type="GO" id="GO:0000156">
    <property type="term" value="F:phosphorelay response regulator activity"/>
    <property type="evidence" value="ECO:0007669"/>
    <property type="project" value="TreeGrafter"/>
</dbReference>
<dbReference type="Pfam" id="PF00072">
    <property type="entry name" value="Response_reg"/>
    <property type="match status" value="1"/>
</dbReference>
<dbReference type="KEGG" id="elut:CKA38_10525"/>
<dbReference type="PANTHER" id="PTHR48111">
    <property type="entry name" value="REGULATOR OF RPOS"/>
    <property type="match status" value="1"/>
</dbReference>
<dbReference type="InterPro" id="IPR039420">
    <property type="entry name" value="WalR-like"/>
</dbReference>
<reference evidence="10 11" key="1">
    <citation type="journal article" date="2018" name="Syst. Appl. Microbiol.">
        <title>Ereboglobus luteus gen. nov. sp. nov. from cockroach guts, and new insights into the oxygen relationship of the genera Opitutus and Didymococcus (Verrucomicrobia: Opitutaceae).</title>
        <authorList>
            <person name="Tegtmeier D."/>
            <person name="Belitz A."/>
            <person name="Radek R."/>
            <person name="Heimerl T."/>
            <person name="Brune A."/>
        </authorList>
    </citation>
    <scope>NUCLEOTIDE SEQUENCE [LARGE SCALE GENOMIC DNA]</scope>
    <source>
        <strain evidence="10 11">Ho45</strain>
    </source>
</reference>
<dbReference type="SMART" id="SM00448">
    <property type="entry name" value="REC"/>
    <property type="match status" value="1"/>
</dbReference>
<dbReference type="InterPro" id="IPR036388">
    <property type="entry name" value="WH-like_DNA-bd_sf"/>
</dbReference>
<feature type="domain" description="Response regulatory" evidence="8">
    <location>
        <begin position="8"/>
        <end position="133"/>
    </location>
</feature>
<evidence type="ECO:0000256" key="7">
    <source>
        <dbReference type="PROSITE-ProRule" id="PRU01091"/>
    </source>
</evidence>
<evidence type="ECO:0000256" key="2">
    <source>
        <dbReference type="ARBA" id="ARBA00023012"/>
    </source>
</evidence>
<feature type="domain" description="OmpR/PhoB-type" evidence="9">
    <location>
        <begin position="135"/>
        <end position="230"/>
    </location>
</feature>
<dbReference type="Pfam" id="PF00486">
    <property type="entry name" value="Trans_reg_C"/>
    <property type="match status" value="1"/>
</dbReference>
<dbReference type="OrthoDB" id="9778145at2"/>
<evidence type="ECO:0000256" key="4">
    <source>
        <dbReference type="ARBA" id="ARBA00023125"/>
    </source>
</evidence>
<keyword evidence="4 7" id="KW-0238">DNA-binding</keyword>
<feature type="DNA-binding region" description="OmpR/PhoB-type" evidence="7">
    <location>
        <begin position="135"/>
        <end position="230"/>
    </location>
</feature>
<evidence type="ECO:0000259" key="9">
    <source>
        <dbReference type="PROSITE" id="PS51755"/>
    </source>
</evidence>
<evidence type="ECO:0008006" key="12">
    <source>
        <dbReference type="Google" id="ProtNLM"/>
    </source>
</evidence>
<dbReference type="GO" id="GO:0032993">
    <property type="term" value="C:protein-DNA complex"/>
    <property type="evidence" value="ECO:0007669"/>
    <property type="project" value="TreeGrafter"/>
</dbReference>
<evidence type="ECO:0000256" key="1">
    <source>
        <dbReference type="ARBA" id="ARBA00022553"/>
    </source>
</evidence>
<dbReference type="PANTHER" id="PTHR48111:SF1">
    <property type="entry name" value="TWO-COMPONENT RESPONSE REGULATOR ORR33"/>
    <property type="match status" value="1"/>
</dbReference>
<dbReference type="GO" id="GO:0006355">
    <property type="term" value="P:regulation of DNA-templated transcription"/>
    <property type="evidence" value="ECO:0007669"/>
    <property type="project" value="InterPro"/>
</dbReference>
<evidence type="ECO:0000256" key="5">
    <source>
        <dbReference type="ARBA" id="ARBA00023163"/>
    </source>
</evidence>
<dbReference type="Gene3D" id="3.40.50.2300">
    <property type="match status" value="1"/>
</dbReference>
<dbReference type="SUPFAM" id="SSF46894">
    <property type="entry name" value="C-terminal effector domain of the bipartite response regulators"/>
    <property type="match status" value="1"/>
</dbReference>
<dbReference type="CDD" id="cd00383">
    <property type="entry name" value="trans_reg_C"/>
    <property type="match status" value="1"/>
</dbReference>
<accession>A0A2U8E4Z3</accession>
<dbReference type="RefSeq" id="WP_108825435.1">
    <property type="nucleotide sequence ID" value="NZ_CP023004.1"/>
</dbReference>
<dbReference type="GO" id="GO:0005829">
    <property type="term" value="C:cytosol"/>
    <property type="evidence" value="ECO:0007669"/>
    <property type="project" value="TreeGrafter"/>
</dbReference>
<proteinExistence type="predicted"/>
<dbReference type="EMBL" id="CP023004">
    <property type="protein sequence ID" value="AWI09624.1"/>
    <property type="molecule type" value="Genomic_DNA"/>
</dbReference>
<protein>
    <recommendedName>
        <fullName evidence="12">Response regulatory domain-containing protein</fullName>
    </recommendedName>
</protein>
<organism evidence="10 11">
    <name type="scientific">Ereboglobus luteus</name>
    <dbReference type="NCBI Taxonomy" id="1796921"/>
    <lineage>
        <taxon>Bacteria</taxon>
        <taxon>Pseudomonadati</taxon>
        <taxon>Verrucomicrobiota</taxon>
        <taxon>Opitutia</taxon>
        <taxon>Opitutales</taxon>
        <taxon>Opitutaceae</taxon>
        <taxon>Ereboglobus</taxon>
    </lineage>
</organism>
<dbReference type="PROSITE" id="PS51755">
    <property type="entry name" value="OMPR_PHOB"/>
    <property type="match status" value="1"/>
</dbReference>
<name>A0A2U8E4Z3_9BACT</name>
<evidence type="ECO:0000256" key="6">
    <source>
        <dbReference type="PROSITE-ProRule" id="PRU00169"/>
    </source>
</evidence>
<keyword evidence="5" id="KW-0804">Transcription</keyword>